<evidence type="ECO:0000256" key="2">
    <source>
        <dbReference type="SAM" id="SignalP"/>
    </source>
</evidence>
<organism evidence="3 4">
    <name type="scientific">Zophobas morio</name>
    <dbReference type="NCBI Taxonomy" id="2755281"/>
    <lineage>
        <taxon>Eukaryota</taxon>
        <taxon>Metazoa</taxon>
        <taxon>Ecdysozoa</taxon>
        <taxon>Arthropoda</taxon>
        <taxon>Hexapoda</taxon>
        <taxon>Insecta</taxon>
        <taxon>Pterygota</taxon>
        <taxon>Neoptera</taxon>
        <taxon>Endopterygota</taxon>
        <taxon>Coleoptera</taxon>
        <taxon>Polyphaga</taxon>
        <taxon>Cucujiformia</taxon>
        <taxon>Tenebrionidae</taxon>
        <taxon>Zophobas</taxon>
    </lineage>
</organism>
<feature type="chain" id="PRO_5041444696" evidence="2">
    <location>
        <begin position="20"/>
        <end position="136"/>
    </location>
</feature>
<gene>
    <name evidence="3" type="ORF">Zmor_005631</name>
</gene>
<name>A0AA38ISE9_9CUCU</name>
<keyword evidence="2" id="KW-0732">Signal</keyword>
<keyword evidence="4" id="KW-1185">Reference proteome</keyword>
<reference evidence="3" key="1">
    <citation type="journal article" date="2023" name="G3 (Bethesda)">
        <title>Whole genome assemblies of Zophobas morio and Tenebrio molitor.</title>
        <authorList>
            <person name="Kaur S."/>
            <person name="Stinson S.A."/>
            <person name="diCenzo G.C."/>
        </authorList>
    </citation>
    <scope>NUCLEOTIDE SEQUENCE</scope>
    <source>
        <strain evidence="3">QUZm001</strain>
    </source>
</reference>
<protein>
    <submittedName>
        <fullName evidence="3">Uncharacterized protein</fullName>
    </submittedName>
</protein>
<dbReference type="EMBL" id="JALNTZ010000002">
    <property type="protein sequence ID" value="KAJ3661225.1"/>
    <property type="molecule type" value="Genomic_DNA"/>
</dbReference>
<feature type="signal peptide" evidence="2">
    <location>
        <begin position="1"/>
        <end position="19"/>
    </location>
</feature>
<dbReference type="Proteomes" id="UP001168821">
    <property type="component" value="Unassembled WGS sequence"/>
</dbReference>
<evidence type="ECO:0000313" key="4">
    <source>
        <dbReference type="Proteomes" id="UP001168821"/>
    </source>
</evidence>
<proteinExistence type="predicted"/>
<comment type="caution">
    <text evidence="3">The sequence shown here is derived from an EMBL/GenBank/DDBJ whole genome shotgun (WGS) entry which is preliminary data.</text>
</comment>
<evidence type="ECO:0000313" key="3">
    <source>
        <dbReference type="EMBL" id="KAJ3661225.1"/>
    </source>
</evidence>
<feature type="region of interest" description="Disordered" evidence="1">
    <location>
        <begin position="29"/>
        <end position="59"/>
    </location>
</feature>
<evidence type="ECO:0000256" key="1">
    <source>
        <dbReference type="SAM" id="MobiDB-lite"/>
    </source>
</evidence>
<sequence>MLLVKIVLVISFSFDPSLGYAAAQLSSENPSTAPLSINQRPQTANSTTEKTQIQENKGSLESSASFNALLESFGGDAVDMENRKTETATVNTRTGIYFLLDWNTFLDLDDQLGRRVNLRFQPKIGDPKRFLSVSVP</sequence>
<dbReference type="AlphaFoldDB" id="A0AA38ISE9"/>
<accession>A0AA38ISE9</accession>